<sequence length="179" mass="19799">MAALTEEMKTNAEVYHGHDLCQQKLILLLAEMGLPNVFVSSPEIEEFCYVKPLGLVWLRLGKRTQHKVVDNVVISYDTHVSACVGPNRIWKLTGVRAKEYLLWFNLIEIEMGARAAPTKPPARAEDSGLITFKTSVGVSRSALGSRALLTPFSYRHGLRPPQQGTTASSPIIWVSLGEP</sequence>
<dbReference type="AlphaFoldDB" id="A0AAN7KGR6"/>
<protein>
    <submittedName>
        <fullName evidence="1">Uncharacterized protein</fullName>
    </submittedName>
</protein>
<dbReference type="Pfam" id="PF04398">
    <property type="entry name" value="DUF538"/>
    <property type="match status" value="1"/>
</dbReference>
<dbReference type="PANTHER" id="PTHR31676">
    <property type="entry name" value="T31J12.3 PROTEIN-RELATED"/>
    <property type="match status" value="1"/>
</dbReference>
<dbReference type="InterPro" id="IPR036758">
    <property type="entry name" value="At5g01610-like"/>
</dbReference>
<dbReference type="Proteomes" id="UP001346149">
    <property type="component" value="Unassembled WGS sequence"/>
</dbReference>
<dbReference type="PANTHER" id="PTHR31676:SF10">
    <property type="entry name" value="EXPRESSED PROTEIN"/>
    <property type="match status" value="1"/>
</dbReference>
<proteinExistence type="predicted"/>
<dbReference type="EMBL" id="JAXQNO010000022">
    <property type="protein sequence ID" value="KAK4767124.1"/>
    <property type="molecule type" value="Genomic_DNA"/>
</dbReference>
<reference evidence="1 2" key="1">
    <citation type="journal article" date="2023" name="Hortic Res">
        <title>Pangenome of water caltrop reveals structural variations and asymmetric subgenome divergence after allopolyploidization.</title>
        <authorList>
            <person name="Zhang X."/>
            <person name="Chen Y."/>
            <person name="Wang L."/>
            <person name="Yuan Y."/>
            <person name="Fang M."/>
            <person name="Shi L."/>
            <person name="Lu R."/>
            <person name="Comes H.P."/>
            <person name="Ma Y."/>
            <person name="Chen Y."/>
            <person name="Huang G."/>
            <person name="Zhou Y."/>
            <person name="Zheng Z."/>
            <person name="Qiu Y."/>
        </authorList>
    </citation>
    <scope>NUCLEOTIDE SEQUENCE [LARGE SCALE GENOMIC DNA]</scope>
    <source>
        <strain evidence="1">F231</strain>
    </source>
</reference>
<comment type="caution">
    <text evidence="1">The sequence shown here is derived from an EMBL/GenBank/DDBJ whole genome shotgun (WGS) entry which is preliminary data.</text>
</comment>
<dbReference type="SUPFAM" id="SSF141562">
    <property type="entry name" value="At5g01610-like"/>
    <property type="match status" value="1"/>
</dbReference>
<evidence type="ECO:0000313" key="2">
    <source>
        <dbReference type="Proteomes" id="UP001346149"/>
    </source>
</evidence>
<gene>
    <name evidence="1" type="ORF">SAY86_014874</name>
</gene>
<organism evidence="1 2">
    <name type="scientific">Trapa natans</name>
    <name type="common">Water chestnut</name>
    <dbReference type="NCBI Taxonomy" id="22666"/>
    <lineage>
        <taxon>Eukaryota</taxon>
        <taxon>Viridiplantae</taxon>
        <taxon>Streptophyta</taxon>
        <taxon>Embryophyta</taxon>
        <taxon>Tracheophyta</taxon>
        <taxon>Spermatophyta</taxon>
        <taxon>Magnoliopsida</taxon>
        <taxon>eudicotyledons</taxon>
        <taxon>Gunneridae</taxon>
        <taxon>Pentapetalae</taxon>
        <taxon>rosids</taxon>
        <taxon>malvids</taxon>
        <taxon>Myrtales</taxon>
        <taxon>Lythraceae</taxon>
        <taxon>Trapa</taxon>
    </lineage>
</organism>
<accession>A0AAN7KGR6</accession>
<evidence type="ECO:0000313" key="1">
    <source>
        <dbReference type="EMBL" id="KAK4767124.1"/>
    </source>
</evidence>
<dbReference type="Gene3D" id="2.30.240.10">
    <property type="entry name" value="At5g01610-like"/>
    <property type="match status" value="1"/>
</dbReference>
<keyword evidence="2" id="KW-1185">Reference proteome</keyword>
<dbReference type="InterPro" id="IPR007493">
    <property type="entry name" value="DUF538"/>
</dbReference>
<name>A0AAN7KGR6_TRANT</name>